<sequence>MNKKEWQEPTIEVLDINQTMAGRGWKQIDWVSDHDADLFNPPS</sequence>
<dbReference type="InterPro" id="IPR049825">
    <property type="entry name" value="Lasso_PadeA-like"/>
</dbReference>
<dbReference type="Proteomes" id="UP001597340">
    <property type="component" value="Unassembled WGS sequence"/>
</dbReference>
<dbReference type="NCBIfam" id="NF033524">
    <property type="entry name" value="lasso_PadeA_fam"/>
    <property type="match status" value="1"/>
</dbReference>
<dbReference type="RefSeq" id="WP_229526570.1">
    <property type="nucleotide sequence ID" value="NZ_JAFFQR010000112.1"/>
</dbReference>
<gene>
    <name evidence="1" type="ORF">ACFQ5D_14740</name>
</gene>
<name>A0ABW4DD63_9BACL</name>
<reference evidence="2" key="1">
    <citation type="journal article" date="2019" name="Int. J. Syst. Evol. Microbiol.">
        <title>The Global Catalogue of Microorganisms (GCM) 10K type strain sequencing project: providing services to taxonomists for standard genome sequencing and annotation.</title>
        <authorList>
            <consortium name="The Broad Institute Genomics Platform"/>
            <consortium name="The Broad Institute Genome Sequencing Center for Infectious Disease"/>
            <person name="Wu L."/>
            <person name="Ma J."/>
        </authorList>
    </citation>
    <scope>NUCLEOTIDE SEQUENCE [LARGE SCALE GENOMIC DNA]</scope>
    <source>
        <strain evidence="2">CCM 9147</strain>
    </source>
</reference>
<accession>A0ABW4DD63</accession>
<comment type="caution">
    <text evidence="1">The sequence shown here is derived from an EMBL/GenBank/DDBJ whole genome shotgun (WGS) entry which is preliminary data.</text>
</comment>
<organism evidence="1 2">
    <name type="scientific">Paenibacillus farraposensis</name>
    <dbReference type="NCBI Taxonomy" id="2807095"/>
    <lineage>
        <taxon>Bacteria</taxon>
        <taxon>Bacillati</taxon>
        <taxon>Bacillota</taxon>
        <taxon>Bacilli</taxon>
        <taxon>Bacillales</taxon>
        <taxon>Paenibacillaceae</taxon>
        <taxon>Paenibacillus</taxon>
    </lineage>
</organism>
<evidence type="ECO:0000313" key="2">
    <source>
        <dbReference type="Proteomes" id="UP001597340"/>
    </source>
</evidence>
<evidence type="ECO:0000313" key="1">
    <source>
        <dbReference type="EMBL" id="MFD1462632.1"/>
    </source>
</evidence>
<keyword evidence="2" id="KW-1185">Reference proteome</keyword>
<proteinExistence type="predicted"/>
<dbReference type="EMBL" id="JBHTNZ010000019">
    <property type="protein sequence ID" value="MFD1462632.1"/>
    <property type="molecule type" value="Genomic_DNA"/>
</dbReference>
<protein>
    <submittedName>
        <fullName evidence="1">Paeninodin family lasso peptide</fullName>
    </submittedName>
</protein>